<gene>
    <name evidence="4" type="ORF">LCGC14_1657360</name>
</gene>
<sequence>MGFSYDSAIEFRTDWVEAEYAASDVILYALGVGFGQDLRDDTALDFVLETRGPKVLPTIATTLVKSISRDLGLEMSGVVHAAQRLEVISPLPPSARFFWQAAVSEIVDRGPDKGAVVTFETTARETVEGPVLFILHNTLLARRDGGCGGPEMPKTARDAMPDRTPDITHKVPTRADQALLYRLNGDLNPLHVEPEAARKAGFPIPILHGLCTYGIACRAIVEAVCASDPTRLRSIEGKFTAPVFPDDEITVRIWNEGRNIRFSCAVAERDVVVFDDGLCRLFDPSPARN</sequence>
<dbReference type="Pfam" id="PF22622">
    <property type="entry name" value="MFE-2_hydrat-2_N"/>
    <property type="match status" value="1"/>
</dbReference>
<feature type="domain" description="MaoC-like" evidence="2">
    <location>
        <begin position="160"/>
        <end position="264"/>
    </location>
</feature>
<proteinExistence type="predicted"/>
<dbReference type="InterPro" id="IPR002539">
    <property type="entry name" value="MaoC-like_dom"/>
</dbReference>
<evidence type="ECO:0000256" key="1">
    <source>
        <dbReference type="SAM" id="MobiDB-lite"/>
    </source>
</evidence>
<organism evidence="4">
    <name type="scientific">marine sediment metagenome</name>
    <dbReference type="NCBI Taxonomy" id="412755"/>
    <lineage>
        <taxon>unclassified sequences</taxon>
        <taxon>metagenomes</taxon>
        <taxon>ecological metagenomes</taxon>
    </lineage>
</organism>
<name>A0A0F9HVS0_9ZZZZ</name>
<protein>
    <submittedName>
        <fullName evidence="4">Uncharacterized protein</fullName>
    </submittedName>
</protein>
<accession>A0A0F9HVS0</accession>
<feature type="domain" description="Peroxisomal multifunctional enzyme type 2-like N-terminal" evidence="3">
    <location>
        <begin position="19"/>
        <end position="142"/>
    </location>
</feature>
<reference evidence="4" key="1">
    <citation type="journal article" date="2015" name="Nature">
        <title>Complex archaea that bridge the gap between prokaryotes and eukaryotes.</title>
        <authorList>
            <person name="Spang A."/>
            <person name="Saw J.H."/>
            <person name="Jorgensen S.L."/>
            <person name="Zaremba-Niedzwiedzka K."/>
            <person name="Martijn J."/>
            <person name="Lind A.E."/>
            <person name="van Eijk R."/>
            <person name="Schleper C."/>
            <person name="Guy L."/>
            <person name="Ettema T.J."/>
        </authorList>
    </citation>
    <scope>NUCLEOTIDE SEQUENCE</scope>
</reference>
<dbReference type="AlphaFoldDB" id="A0A0F9HVS0"/>
<dbReference type="InterPro" id="IPR029069">
    <property type="entry name" value="HotDog_dom_sf"/>
</dbReference>
<dbReference type="Pfam" id="PF01575">
    <property type="entry name" value="MaoC_dehydratas"/>
    <property type="match status" value="1"/>
</dbReference>
<feature type="region of interest" description="Disordered" evidence="1">
    <location>
        <begin position="145"/>
        <end position="164"/>
    </location>
</feature>
<dbReference type="Gene3D" id="3.10.129.10">
    <property type="entry name" value="Hotdog Thioesterase"/>
    <property type="match status" value="1"/>
</dbReference>
<evidence type="ECO:0000313" key="4">
    <source>
        <dbReference type="EMBL" id="KKM19267.1"/>
    </source>
</evidence>
<dbReference type="GO" id="GO:0003857">
    <property type="term" value="F:(3S)-3-hydroxyacyl-CoA dehydrogenase (NAD+) activity"/>
    <property type="evidence" value="ECO:0007669"/>
    <property type="project" value="TreeGrafter"/>
</dbReference>
<evidence type="ECO:0000259" key="3">
    <source>
        <dbReference type="Pfam" id="PF22622"/>
    </source>
</evidence>
<dbReference type="EMBL" id="LAZR01014031">
    <property type="protein sequence ID" value="KKM19267.1"/>
    <property type="molecule type" value="Genomic_DNA"/>
</dbReference>
<dbReference type="PANTHER" id="PTHR13078:SF56">
    <property type="entry name" value="PEROXISOMAL MULTIFUNCTIONAL ENZYME TYPE 2"/>
    <property type="match status" value="1"/>
</dbReference>
<dbReference type="GO" id="GO:0006635">
    <property type="term" value="P:fatty acid beta-oxidation"/>
    <property type="evidence" value="ECO:0007669"/>
    <property type="project" value="TreeGrafter"/>
</dbReference>
<feature type="compositionally biased region" description="Basic and acidic residues" evidence="1">
    <location>
        <begin position="154"/>
        <end position="164"/>
    </location>
</feature>
<dbReference type="PANTHER" id="PTHR13078">
    <property type="entry name" value="PEROXISOMAL MULTIFUNCTIONAL ENZYME TYPE 2-RELATED"/>
    <property type="match status" value="1"/>
</dbReference>
<comment type="caution">
    <text evidence="4">The sequence shown here is derived from an EMBL/GenBank/DDBJ whole genome shotgun (WGS) entry which is preliminary data.</text>
</comment>
<dbReference type="GO" id="GO:0004300">
    <property type="term" value="F:enoyl-CoA hydratase activity"/>
    <property type="evidence" value="ECO:0007669"/>
    <property type="project" value="TreeGrafter"/>
</dbReference>
<dbReference type="GO" id="GO:0044594">
    <property type="term" value="F:17-beta-hydroxysteroid dehydrogenase (NAD+) activity"/>
    <property type="evidence" value="ECO:0007669"/>
    <property type="project" value="TreeGrafter"/>
</dbReference>
<dbReference type="SUPFAM" id="SSF54637">
    <property type="entry name" value="Thioesterase/thiol ester dehydrase-isomerase"/>
    <property type="match status" value="2"/>
</dbReference>
<evidence type="ECO:0000259" key="2">
    <source>
        <dbReference type="Pfam" id="PF01575"/>
    </source>
</evidence>
<dbReference type="CDD" id="cd03448">
    <property type="entry name" value="HDE_HSD"/>
    <property type="match status" value="1"/>
</dbReference>
<dbReference type="InterPro" id="IPR054357">
    <property type="entry name" value="MFE-2_N"/>
</dbReference>